<dbReference type="EMBL" id="CM056744">
    <property type="protein sequence ID" value="KAJ8665635.1"/>
    <property type="molecule type" value="Genomic_DNA"/>
</dbReference>
<evidence type="ECO:0000313" key="1">
    <source>
        <dbReference type="EMBL" id="KAJ8665635.1"/>
    </source>
</evidence>
<protein>
    <submittedName>
        <fullName evidence="1">Uncharacterized protein</fullName>
    </submittedName>
</protein>
<keyword evidence="2" id="KW-1185">Reference proteome</keyword>
<organism evidence="1 2">
    <name type="scientific">Eretmocerus hayati</name>
    <dbReference type="NCBI Taxonomy" id="131215"/>
    <lineage>
        <taxon>Eukaryota</taxon>
        <taxon>Metazoa</taxon>
        <taxon>Ecdysozoa</taxon>
        <taxon>Arthropoda</taxon>
        <taxon>Hexapoda</taxon>
        <taxon>Insecta</taxon>
        <taxon>Pterygota</taxon>
        <taxon>Neoptera</taxon>
        <taxon>Endopterygota</taxon>
        <taxon>Hymenoptera</taxon>
        <taxon>Apocrita</taxon>
        <taxon>Proctotrupomorpha</taxon>
        <taxon>Chalcidoidea</taxon>
        <taxon>Aphelinidae</taxon>
        <taxon>Aphelininae</taxon>
        <taxon>Eretmocerus</taxon>
    </lineage>
</organism>
<sequence>MIPDYSAARAKAKDLSDKESSDLEQNVIDATAKRKHCPKKTKLPGGINVQAGDGKKRTRFAKVDTDKLDQIHATQHATVKDLQALRSERRGERVDQDLEDDENDPLPNFPLKDLLSA</sequence>
<reference evidence="1" key="1">
    <citation type="submission" date="2023-04" db="EMBL/GenBank/DDBJ databases">
        <title>A chromosome-level genome assembly of the parasitoid wasp Eretmocerus hayati.</title>
        <authorList>
            <person name="Zhong Y."/>
            <person name="Liu S."/>
            <person name="Liu Y."/>
        </authorList>
    </citation>
    <scope>NUCLEOTIDE SEQUENCE</scope>
    <source>
        <strain evidence="1">ZJU_SS_LIU_2023</strain>
    </source>
</reference>
<dbReference type="Proteomes" id="UP001239111">
    <property type="component" value="Chromosome 4"/>
</dbReference>
<evidence type="ECO:0000313" key="2">
    <source>
        <dbReference type="Proteomes" id="UP001239111"/>
    </source>
</evidence>
<gene>
    <name evidence="1" type="ORF">QAD02_007297</name>
</gene>
<accession>A0ACC2N390</accession>
<name>A0ACC2N390_9HYME</name>
<proteinExistence type="predicted"/>
<comment type="caution">
    <text evidence="1">The sequence shown here is derived from an EMBL/GenBank/DDBJ whole genome shotgun (WGS) entry which is preliminary data.</text>
</comment>